<evidence type="ECO:0000256" key="4">
    <source>
        <dbReference type="ARBA" id="ARBA00022729"/>
    </source>
</evidence>
<feature type="domain" description="Glycoside hydrolase family 29 N-terminal" evidence="7">
    <location>
        <begin position="47"/>
        <end position="358"/>
    </location>
</feature>
<dbReference type="SUPFAM" id="SSF51445">
    <property type="entry name" value="(Trans)glycosidases"/>
    <property type="match status" value="1"/>
</dbReference>
<comment type="similarity">
    <text evidence="2">Belongs to the glycosyl hydrolase 29 family.</text>
</comment>
<dbReference type="GO" id="GO:0006004">
    <property type="term" value="P:fucose metabolic process"/>
    <property type="evidence" value="ECO:0007669"/>
    <property type="project" value="InterPro"/>
</dbReference>
<name>A0A3N4Q613_9BACT</name>
<evidence type="ECO:0000256" key="6">
    <source>
        <dbReference type="ARBA" id="ARBA00023295"/>
    </source>
</evidence>
<comment type="caution">
    <text evidence="8">The sequence shown here is derived from an EMBL/GenBank/DDBJ whole genome shotgun (WGS) entry which is preliminary data.</text>
</comment>
<dbReference type="InterPro" id="IPR000933">
    <property type="entry name" value="Glyco_hydro_29"/>
</dbReference>
<dbReference type="Pfam" id="PF01120">
    <property type="entry name" value="Alpha_L_fucos"/>
    <property type="match status" value="1"/>
</dbReference>
<evidence type="ECO:0000313" key="9">
    <source>
        <dbReference type="Proteomes" id="UP000278351"/>
    </source>
</evidence>
<sequence length="614" mass="68218">MWVQNYHGMNFSDCKKAALLACGLLISSWTVTRAQEAATLWGKEAEAGKSEKTKWFTDAKFGLFLHWGPYAYFGGDIRGKRYYGITEWIQHRDKTPAAEYARLAGGFNPVEFNAEEWVEIAKASGVKYIVLTSKHHDGFAMFDSKVSDFDIVDATPYKKDPVKALAAACKKAGIKLGFYYSQFQDWHEPNGGGNSWDFDPKKKDYSAYYRTKSLPQITELLTNYGDLGIIWFDTPGNMSKEESAEFLQKVHQLQPGCLVSSRVGNGLGDFKDFGDGEVPPGVVKGAWEAIFTHNDSWGYSAFDQNFKTPKEMIRLLAEVASKGGNLMMNIGPMGSGKFPDMSEKYFRATGAWLKRNGEAIYGTTYGAIPPQPWGVTTTRPGKLYLHIFEAPKNGRLLVPGFTATAVKANLLALPSANGLRFEQRGNDMVIQLPAHLPDDRNTVVVLDYKGTLGEPAALPATIDPNYEKIILSAQQAALAGNAKTNRFTHRYYFGDWKHALCVTGQQAPEDEISYRVRFTAPGDYKISLEYSADSTHEGREGLLELVPAGGSKTTYPFQVLLSGKFDHNKPLLFLDQAVAVVNVKTPGEWTLKVRPLRSAGELFRLKQINVEPVE</sequence>
<dbReference type="PRINTS" id="PR00741">
    <property type="entry name" value="GLHYDRLASE29"/>
</dbReference>
<dbReference type="SMART" id="SM00812">
    <property type="entry name" value="Alpha_L_fucos"/>
    <property type="match status" value="1"/>
</dbReference>
<reference evidence="8 9" key="1">
    <citation type="submission" date="2018-11" db="EMBL/GenBank/DDBJ databases">
        <title>Chitinophaga lutea sp.nov., isolate from arsenic contaminated soil.</title>
        <authorList>
            <person name="Zong Y."/>
        </authorList>
    </citation>
    <scope>NUCLEOTIDE SEQUENCE [LARGE SCALE GENOMIC DNA]</scope>
    <source>
        <strain evidence="8 9">ZY74</strain>
    </source>
</reference>
<dbReference type="Proteomes" id="UP000278351">
    <property type="component" value="Unassembled WGS sequence"/>
</dbReference>
<dbReference type="InterPro" id="IPR016286">
    <property type="entry name" value="FUC_metazoa-typ"/>
</dbReference>
<evidence type="ECO:0000256" key="5">
    <source>
        <dbReference type="ARBA" id="ARBA00022801"/>
    </source>
</evidence>
<comment type="function">
    <text evidence="1">Alpha-L-fucosidase is responsible for hydrolyzing the alpha-1,6-linked fucose joined to the reducing-end N-acetylglucosamine of the carbohydrate moieties of glycoproteins.</text>
</comment>
<dbReference type="GO" id="GO:0016139">
    <property type="term" value="P:glycoside catabolic process"/>
    <property type="evidence" value="ECO:0007669"/>
    <property type="project" value="TreeGrafter"/>
</dbReference>
<gene>
    <name evidence="8" type="ORF">EGT74_05375</name>
</gene>
<evidence type="ECO:0000256" key="1">
    <source>
        <dbReference type="ARBA" id="ARBA00004071"/>
    </source>
</evidence>
<dbReference type="Gene3D" id="3.20.20.80">
    <property type="entry name" value="Glycosidases"/>
    <property type="match status" value="1"/>
</dbReference>
<keyword evidence="5" id="KW-0378">Hydrolase</keyword>
<keyword evidence="4" id="KW-0732">Signal</keyword>
<dbReference type="InterPro" id="IPR017853">
    <property type="entry name" value="GH"/>
</dbReference>
<evidence type="ECO:0000313" key="8">
    <source>
        <dbReference type="EMBL" id="RPE12971.1"/>
    </source>
</evidence>
<dbReference type="AlphaFoldDB" id="A0A3N4Q613"/>
<dbReference type="Gene3D" id="2.60.40.1180">
    <property type="entry name" value="Golgi alpha-mannosidase II"/>
    <property type="match status" value="1"/>
</dbReference>
<keyword evidence="9" id="KW-1185">Reference proteome</keyword>
<dbReference type="EC" id="3.2.1.51" evidence="3"/>
<dbReference type="PANTHER" id="PTHR10030">
    <property type="entry name" value="ALPHA-L-FUCOSIDASE"/>
    <property type="match status" value="1"/>
</dbReference>
<protein>
    <recommendedName>
        <fullName evidence="3">alpha-L-fucosidase</fullName>
        <ecNumber evidence="3">3.2.1.51</ecNumber>
    </recommendedName>
</protein>
<organism evidence="8 9">
    <name type="scientific">Chitinophaga lutea</name>
    <dbReference type="NCBI Taxonomy" id="2488634"/>
    <lineage>
        <taxon>Bacteria</taxon>
        <taxon>Pseudomonadati</taxon>
        <taxon>Bacteroidota</taxon>
        <taxon>Chitinophagia</taxon>
        <taxon>Chitinophagales</taxon>
        <taxon>Chitinophagaceae</taxon>
        <taxon>Chitinophaga</taxon>
    </lineage>
</organism>
<evidence type="ECO:0000256" key="3">
    <source>
        <dbReference type="ARBA" id="ARBA00012662"/>
    </source>
</evidence>
<accession>A0A3N4Q613</accession>
<dbReference type="GO" id="GO:0004560">
    <property type="term" value="F:alpha-L-fucosidase activity"/>
    <property type="evidence" value="ECO:0007669"/>
    <property type="project" value="InterPro"/>
</dbReference>
<evidence type="ECO:0000256" key="2">
    <source>
        <dbReference type="ARBA" id="ARBA00007951"/>
    </source>
</evidence>
<dbReference type="InterPro" id="IPR057739">
    <property type="entry name" value="Glyco_hydro_29_N"/>
</dbReference>
<keyword evidence="6" id="KW-0326">Glycosidase</keyword>
<evidence type="ECO:0000259" key="7">
    <source>
        <dbReference type="Pfam" id="PF01120"/>
    </source>
</evidence>
<dbReference type="EMBL" id="RPDH01000001">
    <property type="protein sequence ID" value="RPE12971.1"/>
    <property type="molecule type" value="Genomic_DNA"/>
</dbReference>
<dbReference type="PANTHER" id="PTHR10030:SF37">
    <property type="entry name" value="ALPHA-L-FUCOSIDASE-RELATED"/>
    <property type="match status" value="1"/>
</dbReference>
<dbReference type="InterPro" id="IPR013780">
    <property type="entry name" value="Glyco_hydro_b"/>
</dbReference>
<proteinExistence type="inferred from homology"/>
<dbReference type="GO" id="GO:0005764">
    <property type="term" value="C:lysosome"/>
    <property type="evidence" value="ECO:0007669"/>
    <property type="project" value="TreeGrafter"/>
</dbReference>